<feature type="region of interest" description="Disordered" evidence="1">
    <location>
        <begin position="1"/>
        <end position="20"/>
    </location>
</feature>
<accession>A0ABT3ZEJ9</accession>
<comment type="caution">
    <text evidence="2">The sequence shown here is derived from an EMBL/GenBank/DDBJ whole genome shotgun (WGS) entry which is preliminary data.</text>
</comment>
<dbReference type="RefSeq" id="WP_267655656.1">
    <property type="nucleotide sequence ID" value="NZ_JAOVZR010000001.1"/>
</dbReference>
<sequence length="386" mass="42456">MTSLNRKTQRTVAAKKAKEVRTENIASANKKVRAARAPNENDEPLSPEAEARLSELVKRIVSLHRRSTGQVFELGECLAEAKIVQPEKRFGHWLKENFSYSVRSAWNFISVHERLSDHRERLEQHAIGSTALIALAKCEPDQIEDVIKQFDEGKSLKPQEIKALVGGKKDEAEELTDLRQLGGRTGLQKMAAAKLKSSTAEFHRLIAAVLAGLEEAVARHESGKRIVMNALAADVEINARHASDLFKDVVAPLVPVERMPKANLQHEQFGLKTGWGAVQHSLYRLGGVGSWPVRDEMEKWVIEVAHPALRFAVHGEPYVVSAPSAAAPLMEVAKTENDVTKNDQIAAEKEVKADETTPAISDDQQDATLKSLVAAGTTATEARISQ</sequence>
<reference evidence="2" key="1">
    <citation type="submission" date="2022-10" db="EMBL/GenBank/DDBJ databases">
        <title>Hoeflea sp. G2-23, isolated from marine algae.</title>
        <authorList>
            <person name="Kristyanto S."/>
            <person name="Kim J.M."/>
            <person name="Jeon C.O."/>
        </authorList>
    </citation>
    <scope>NUCLEOTIDE SEQUENCE</scope>
    <source>
        <strain evidence="2">G2-23</strain>
    </source>
</reference>
<keyword evidence="3" id="KW-1185">Reference proteome</keyword>
<evidence type="ECO:0000313" key="3">
    <source>
        <dbReference type="Proteomes" id="UP001073227"/>
    </source>
</evidence>
<gene>
    <name evidence="2" type="ORF">OEG84_21565</name>
</gene>
<name>A0ABT3ZEJ9_9HYPH</name>
<feature type="region of interest" description="Disordered" evidence="1">
    <location>
        <begin position="25"/>
        <end position="47"/>
    </location>
</feature>
<protein>
    <submittedName>
        <fullName evidence="2">DUF3102 domain-containing protein</fullName>
    </submittedName>
</protein>
<feature type="region of interest" description="Disordered" evidence="1">
    <location>
        <begin position="348"/>
        <end position="367"/>
    </location>
</feature>
<organism evidence="2 3">
    <name type="scientific">Hoeflea algicola</name>
    <dbReference type="NCBI Taxonomy" id="2983763"/>
    <lineage>
        <taxon>Bacteria</taxon>
        <taxon>Pseudomonadati</taxon>
        <taxon>Pseudomonadota</taxon>
        <taxon>Alphaproteobacteria</taxon>
        <taxon>Hyphomicrobiales</taxon>
        <taxon>Rhizobiaceae</taxon>
        <taxon>Hoeflea</taxon>
    </lineage>
</organism>
<evidence type="ECO:0000256" key="1">
    <source>
        <dbReference type="SAM" id="MobiDB-lite"/>
    </source>
</evidence>
<dbReference type="Proteomes" id="UP001073227">
    <property type="component" value="Unassembled WGS sequence"/>
</dbReference>
<evidence type="ECO:0000313" key="2">
    <source>
        <dbReference type="EMBL" id="MCY0150222.1"/>
    </source>
</evidence>
<dbReference type="EMBL" id="JAOVZR010000001">
    <property type="protein sequence ID" value="MCY0150222.1"/>
    <property type="molecule type" value="Genomic_DNA"/>
</dbReference>
<proteinExistence type="predicted"/>